<keyword evidence="3" id="KW-0238">DNA-binding</keyword>
<keyword evidence="10" id="KW-1185">Reference proteome</keyword>
<evidence type="ECO:0000313" key="10">
    <source>
        <dbReference type="Proteomes" id="UP000829196"/>
    </source>
</evidence>
<accession>A0A8T3B6M8</accession>
<dbReference type="InterPro" id="IPR050142">
    <property type="entry name" value="MADS-box/MEF2_TF"/>
</dbReference>
<feature type="region of interest" description="Disordered" evidence="7">
    <location>
        <begin position="299"/>
        <end position="319"/>
    </location>
</feature>
<evidence type="ECO:0000259" key="8">
    <source>
        <dbReference type="PROSITE" id="PS50066"/>
    </source>
</evidence>
<evidence type="ECO:0000256" key="5">
    <source>
        <dbReference type="ARBA" id="ARBA00023242"/>
    </source>
</evidence>
<evidence type="ECO:0000256" key="6">
    <source>
        <dbReference type="SAM" id="Coils"/>
    </source>
</evidence>
<proteinExistence type="predicted"/>
<evidence type="ECO:0000256" key="4">
    <source>
        <dbReference type="ARBA" id="ARBA00023163"/>
    </source>
</evidence>
<dbReference type="GO" id="GO:0000977">
    <property type="term" value="F:RNA polymerase II transcription regulatory region sequence-specific DNA binding"/>
    <property type="evidence" value="ECO:0007669"/>
    <property type="project" value="InterPro"/>
</dbReference>
<dbReference type="PRINTS" id="PR00404">
    <property type="entry name" value="MADSDOMAIN"/>
</dbReference>
<evidence type="ECO:0000256" key="7">
    <source>
        <dbReference type="SAM" id="MobiDB-lite"/>
    </source>
</evidence>
<protein>
    <recommendedName>
        <fullName evidence="8">MADS-box domain-containing protein</fullName>
    </recommendedName>
</protein>
<dbReference type="GO" id="GO:0046983">
    <property type="term" value="F:protein dimerization activity"/>
    <property type="evidence" value="ECO:0007669"/>
    <property type="project" value="InterPro"/>
</dbReference>
<dbReference type="Pfam" id="PF00319">
    <property type="entry name" value="SRF-TF"/>
    <property type="match status" value="1"/>
</dbReference>
<dbReference type="SUPFAM" id="SSF55455">
    <property type="entry name" value="SRF-like"/>
    <property type="match status" value="1"/>
</dbReference>
<dbReference type="AlphaFoldDB" id="A0A8T3B6M8"/>
<organism evidence="9 10">
    <name type="scientific">Dendrobium nobile</name>
    <name type="common">Orchid</name>
    <dbReference type="NCBI Taxonomy" id="94219"/>
    <lineage>
        <taxon>Eukaryota</taxon>
        <taxon>Viridiplantae</taxon>
        <taxon>Streptophyta</taxon>
        <taxon>Embryophyta</taxon>
        <taxon>Tracheophyta</taxon>
        <taxon>Spermatophyta</taxon>
        <taxon>Magnoliopsida</taxon>
        <taxon>Liliopsida</taxon>
        <taxon>Asparagales</taxon>
        <taxon>Orchidaceae</taxon>
        <taxon>Epidendroideae</taxon>
        <taxon>Malaxideae</taxon>
        <taxon>Dendrobiinae</taxon>
        <taxon>Dendrobium</taxon>
    </lineage>
</organism>
<evidence type="ECO:0000256" key="1">
    <source>
        <dbReference type="ARBA" id="ARBA00004123"/>
    </source>
</evidence>
<dbReference type="InterPro" id="IPR036879">
    <property type="entry name" value="TF_MADSbox_sf"/>
</dbReference>
<gene>
    <name evidence="9" type="ORF">KFK09_013155</name>
</gene>
<dbReference type="SMART" id="SM00432">
    <property type="entry name" value="MADS"/>
    <property type="match status" value="1"/>
</dbReference>
<evidence type="ECO:0000256" key="2">
    <source>
        <dbReference type="ARBA" id="ARBA00023015"/>
    </source>
</evidence>
<dbReference type="EMBL" id="JAGYWB010000010">
    <property type="protein sequence ID" value="KAI0507037.1"/>
    <property type="molecule type" value="Genomic_DNA"/>
</dbReference>
<feature type="compositionally biased region" description="Basic and acidic residues" evidence="7">
    <location>
        <begin position="300"/>
        <end position="316"/>
    </location>
</feature>
<dbReference type="SMR" id="A0A8T3B6M8"/>
<feature type="domain" description="MADS-box" evidence="8">
    <location>
        <begin position="1"/>
        <end position="61"/>
    </location>
</feature>
<keyword evidence="4" id="KW-0804">Transcription</keyword>
<sequence length="433" mass="49689">MGRVKLEIKKIENNTNRQVTFSKRRNGLIKKAYELSVLCDIDIALIMFSPSGRLSTFSGRRRTLTKLKYENDMAAHQANPEMLSLNSKVEELQRELNACQEQLQMLEKPLRFLEPNPASLDSSISLSELESYEKFFIESLANVSEKKYLMRTLTKLKYENDMAAHQANPEMLSLNSKVEELQRELNACQEQLQMLEKPLRFLEPNPASLDSSISLSELESYEKFFLESLANVSEKKNLLLGNHLPAYNPSLTSIPMNLQLEQEGKSNPLGYDHLQWTPNSFGRPNQSWFFTSNPLVPLRQKSDQKSEQNRKSKLTDRYQITSESYRSYQNRTNQQSQKQKSDSYGSYHVIITISYRTEQIQKIVQIHIAKCPDTDGISTDSGPLCLPSQTLTEYHRIQAPYVSLCAHGTKTDVLIAPKQNSSDPEQNRYQISD</sequence>
<dbReference type="InterPro" id="IPR002100">
    <property type="entry name" value="TF_MADSbox"/>
</dbReference>
<name>A0A8T3B6M8_DENNO</name>
<keyword evidence="6" id="KW-0175">Coiled coil</keyword>
<dbReference type="PANTHER" id="PTHR48019">
    <property type="entry name" value="SERUM RESPONSE FACTOR HOMOLOG"/>
    <property type="match status" value="1"/>
</dbReference>
<dbReference type="CDD" id="cd00265">
    <property type="entry name" value="MADS_MEF2_like"/>
    <property type="match status" value="1"/>
</dbReference>
<evidence type="ECO:0000256" key="3">
    <source>
        <dbReference type="ARBA" id="ARBA00023125"/>
    </source>
</evidence>
<dbReference type="InterPro" id="IPR033896">
    <property type="entry name" value="MEF2-like_N"/>
</dbReference>
<dbReference type="Proteomes" id="UP000829196">
    <property type="component" value="Unassembled WGS sequence"/>
</dbReference>
<keyword evidence="2" id="KW-0805">Transcription regulation</keyword>
<reference evidence="9" key="1">
    <citation type="journal article" date="2022" name="Front. Genet.">
        <title>Chromosome-Scale Assembly of the Dendrobium nobile Genome Provides Insights Into the Molecular Mechanism of the Biosynthesis of the Medicinal Active Ingredient of Dendrobium.</title>
        <authorList>
            <person name="Xu Q."/>
            <person name="Niu S.-C."/>
            <person name="Li K.-L."/>
            <person name="Zheng P.-J."/>
            <person name="Zhang X.-J."/>
            <person name="Jia Y."/>
            <person name="Liu Y."/>
            <person name="Niu Y.-X."/>
            <person name="Yu L.-H."/>
            <person name="Chen D.-F."/>
            <person name="Zhang G.-Q."/>
        </authorList>
    </citation>
    <scope>NUCLEOTIDE SEQUENCE</scope>
    <source>
        <tissue evidence="9">Leaf</tissue>
    </source>
</reference>
<dbReference type="GO" id="GO:0045944">
    <property type="term" value="P:positive regulation of transcription by RNA polymerase II"/>
    <property type="evidence" value="ECO:0007669"/>
    <property type="project" value="InterPro"/>
</dbReference>
<feature type="coiled-coil region" evidence="6">
    <location>
        <begin position="171"/>
        <end position="198"/>
    </location>
</feature>
<comment type="caution">
    <text evidence="9">The sequence shown here is derived from an EMBL/GenBank/DDBJ whole genome shotgun (WGS) entry which is preliminary data.</text>
</comment>
<feature type="coiled-coil region" evidence="6">
    <location>
        <begin position="82"/>
        <end position="109"/>
    </location>
</feature>
<dbReference type="PROSITE" id="PS00350">
    <property type="entry name" value="MADS_BOX_1"/>
    <property type="match status" value="1"/>
</dbReference>
<dbReference type="PROSITE" id="PS50066">
    <property type="entry name" value="MADS_BOX_2"/>
    <property type="match status" value="1"/>
</dbReference>
<comment type="subcellular location">
    <subcellularLocation>
        <location evidence="1">Nucleus</location>
    </subcellularLocation>
</comment>
<evidence type="ECO:0000313" key="9">
    <source>
        <dbReference type="EMBL" id="KAI0507037.1"/>
    </source>
</evidence>
<keyword evidence="5" id="KW-0539">Nucleus</keyword>
<dbReference type="GO" id="GO:0005634">
    <property type="term" value="C:nucleus"/>
    <property type="evidence" value="ECO:0007669"/>
    <property type="project" value="UniProtKB-SubCell"/>
</dbReference>
<dbReference type="OrthoDB" id="1898716at2759"/>
<dbReference type="Gene3D" id="3.40.1810.10">
    <property type="entry name" value="Transcription factor, MADS-box"/>
    <property type="match status" value="1"/>
</dbReference>